<proteinExistence type="inferred from homology"/>
<dbReference type="FunFam" id="1.10.20.10:FF:000006">
    <property type="entry name" value="Nuclear transcription factor Y subunit gamma"/>
    <property type="match status" value="1"/>
</dbReference>
<keyword evidence="8" id="KW-0472">Membrane</keyword>
<keyword evidence="2" id="KW-0805">Transcription regulation</keyword>
<dbReference type="InterPro" id="IPR009072">
    <property type="entry name" value="Histone-fold"/>
</dbReference>
<feature type="domain" description="Transcription factor CBF/NF-Y/archaeal histone" evidence="9">
    <location>
        <begin position="140"/>
        <end position="201"/>
    </location>
</feature>
<dbReference type="EMBL" id="CAJEUB010000004">
    <property type="protein sequence ID" value="CAD1845631.1"/>
    <property type="molecule type" value="Genomic_DNA"/>
</dbReference>
<dbReference type="PANTHER" id="PTHR10252">
    <property type="entry name" value="HISTONE-LIKE TRANSCRIPTION FACTOR CCAAT-RELATED"/>
    <property type="match status" value="1"/>
</dbReference>
<evidence type="ECO:0000256" key="2">
    <source>
        <dbReference type="ARBA" id="ARBA00023015"/>
    </source>
</evidence>
<dbReference type="GO" id="GO:0046982">
    <property type="term" value="F:protein heterodimerization activity"/>
    <property type="evidence" value="ECO:0007669"/>
    <property type="project" value="InterPro"/>
</dbReference>
<name>A0A6V7QRW9_ANACO</name>
<dbReference type="CDD" id="cd22908">
    <property type="entry name" value="HFD_NFYC-like"/>
    <property type="match status" value="1"/>
</dbReference>
<reference evidence="10" key="1">
    <citation type="submission" date="2020-07" db="EMBL/GenBank/DDBJ databases">
        <authorList>
            <person name="Lin J."/>
        </authorList>
    </citation>
    <scope>NUCLEOTIDE SEQUENCE</scope>
</reference>
<sequence length="271" mass="28837">MLRMVGALVVGNGNHSGANIVHNYPMSLLVLCMVLASLVVIAMAIFACGDDASSEGSGKRHGVNPAADFNGATGPSSGDRRRNSGGLPRGRRGRALPSVPPPLPAAAAAAAAATAAAAAFLGGSVPRDRADHRFQEPQPPLARIKKIMKADEDVRMIAAEAPVVFARACEMFILELTHRGWAHAEENKRRTLQKSDIAAAIARTDVFDFLVDIVPREEGKDDSIPRPIGAPAADPLTYYYVQQPPPRKCESSYHLRCACPCLCSLHVMVSP</sequence>
<evidence type="ECO:0000256" key="6">
    <source>
        <dbReference type="ARBA" id="ARBA00038129"/>
    </source>
</evidence>
<dbReference type="GO" id="GO:0000978">
    <property type="term" value="F:RNA polymerase II cis-regulatory region sequence-specific DNA binding"/>
    <property type="evidence" value="ECO:0007669"/>
    <property type="project" value="TreeGrafter"/>
</dbReference>
<feature type="transmembrane region" description="Helical" evidence="8">
    <location>
        <begin position="105"/>
        <end position="125"/>
    </location>
</feature>
<evidence type="ECO:0000256" key="3">
    <source>
        <dbReference type="ARBA" id="ARBA00023125"/>
    </source>
</evidence>
<dbReference type="Pfam" id="PF00808">
    <property type="entry name" value="CBFD_NFYB_HMF"/>
    <property type="match status" value="1"/>
</dbReference>
<evidence type="ECO:0000256" key="7">
    <source>
        <dbReference type="SAM" id="MobiDB-lite"/>
    </source>
</evidence>
<keyword evidence="5" id="KW-0539">Nucleus</keyword>
<dbReference type="InterPro" id="IPR003958">
    <property type="entry name" value="CBFA_NFYB_domain"/>
</dbReference>
<dbReference type="PANTHER" id="PTHR10252:SF106">
    <property type="entry name" value="NUCLEAR TRANSCRIPTION FACTOR Y SUBUNIT C-3-RELATED"/>
    <property type="match status" value="1"/>
</dbReference>
<evidence type="ECO:0000256" key="8">
    <source>
        <dbReference type="SAM" id="Phobius"/>
    </source>
</evidence>
<evidence type="ECO:0000256" key="4">
    <source>
        <dbReference type="ARBA" id="ARBA00023163"/>
    </source>
</evidence>
<evidence type="ECO:0000259" key="9">
    <source>
        <dbReference type="Pfam" id="PF00808"/>
    </source>
</evidence>
<evidence type="ECO:0000256" key="5">
    <source>
        <dbReference type="ARBA" id="ARBA00023242"/>
    </source>
</evidence>
<feature type="transmembrane region" description="Helical" evidence="8">
    <location>
        <begin position="28"/>
        <end position="47"/>
    </location>
</feature>
<comment type="similarity">
    <text evidence="6">Belongs to the NFYC/HAP5 subunit family.</text>
</comment>
<comment type="subcellular location">
    <subcellularLocation>
        <location evidence="1">Nucleus</location>
    </subcellularLocation>
</comment>
<evidence type="ECO:0000256" key="1">
    <source>
        <dbReference type="ARBA" id="ARBA00004123"/>
    </source>
</evidence>
<keyword evidence="4" id="KW-0804">Transcription</keyword>
<keyword evidence="8" id="KW-1133">Transmembrane helix</keyword>
<keyword evidence="8" id="KW-0812">Transmembrane</keyword>
<dbReference type="GO" id="GO:0000981">
    <property type="term" value="F:DNA-binding transcription factor activity, RNA polymerase II-specific"/>
    <property type="evidence" value="ECO:0007669"/>
    <property type="project" value="TreeGrafter"/>
</dbReference>
<dbReference type="GO" id="GO:0005634">
    <property type="term" value="C:nucleus"/>
    <property type="evidence" value="ECO:0007669"/>
    <property type="project" value="UniProtKB-SubCell"/>
</dbReference>
<gene>
    <name evidence="10" type="ORF">CB5_LOCUS28842</name>
</gene>
<dbReference type="AlphaFoldDB" id="A0A6V7QRW9"/>
<dbReference type="InterPro" id="IPR050568">
    <property type="entry name" value="Transcr_DNA_Rep_Reg"/>
</dbReference>
<feature type="region of interest" description="Disordered" evidence="7">
    <location>
        <begin position="56"/>
        <end position="100"/>
    </location>
</feature>
<dbReference type="SUPFAM" id="SSF47113">
    <property type="entry name" value="Histone-fold"/>
    <property type="match status" value="1"/>
</dbReference>
<protein>
    <recommendedName>
        <fullName evidence="9">Transcription factor CBF/NF-Y/archaeal histone domain-containing protein</fullName>
    </recommendedName>
</protein>
<accession>A0A6V7QRW9</accession>
<organism evidence="10">
    <name type="scientific">Ananas comosus var. bracteatus</name>
    <name type="common">red pineapple</name>
    <dbReference type="NCBI Taxonomy" id="296719"/>
    <lineage>
        <taxon>Eukaryota</taxon>
        <taxon>Viridiplantae</taxon>
        <taxon>Streptophyta</taxon>
        <taxon>Embryophyta</taxon>
        <taxon>Tracheophyta</taxon>
        <taxon>Spermatophyta</taxon>
        <taxon>Magnoliopsida</taxon>
        <taxon>Liliopsida</taxon>
        <taxon>Poales</taxon>
        <taxon>Bromeliaceae</taxon>
        <taxon>Bromelioideae</taxon>
        <taxon>Ananas</taxon>
    </lineage>
</organism>
<dbReference type="Gene3D" id="1.10.20.10">
    <property type="entry name" value="Histone, subunit A"/>
    <property type="match status" value="1"/>
</dbReference>
<keyword evidence="3" id="KW-0238">DNA-binding</keyword>
<evidence type="ECO:0000313" key="10">
    <source>
        <dbReference type="EMBL" id="CAD1845631.1"/>
    </source>
</evidence>